<evidence type="ECO:0000256" key="6">
    <source>
        <dbReference type="ARBA" id="ARBA00022840"/>
    </source>
</evidence>
<protein>
    <recommendedName>
        <fullName evidence="11">Tryptophan--tRNA ligase, mitochondrial</fullName>
        <ecNumber evidence="3">6.1.1.2</ecNumber>
    </recommendedName>
    <alternativeName>
        <fullName evidence="9">Tryptophanyl-tRNA synthetase</fullName>
    </alternativeName>
</protein>
<evidence type="ECO:0000256" key="12">
    <source>
        <dbReference type="RuleBase" id="RU363036"/>
    </source>
</evidence>
<keyword evidence="7 12" id="KW-0648">Protein biosynthesis</keyword>
<comment type="catalytic activity">
    <reaction evidence="10">
        <text>tRNA(Trp) + L-tryptophan + ATP = L-tryptophyl-tRNA(Trp) + AMP + diphosphate + H(+)</text>
        <dbReference type="Rhea" id="RHEA:24080"/>
        <dbReference type="Rhea" id="RHEA-COMP:9671"/>
        <dbReference type="Rhea" id="RHEA-COMP:9705"/>
        <dbReference type="ChEBI" id="CHEBI:15378"/>
        <dbReference type="ChEBI" id="CHEBI:30616"/>
        <dbReference type="ChEBI" id="CHEBI:33019"/>
        <dbReference type="ChEBI" id="CHEBI:57912"/>
        <dbReference type="ChEBI" id="CHEBI:78442"/>
        <dbReference type="ChEBI" id="CHEBI:78535"/>
        <dbReference type="ChEBI" id="CHEBI:456215"/>
        <dbReference type="EC" id="6.1.1.2"/>
    </reaction>
</comment>
<dbReference type="GeneID" id="26303705"/>
<evidence type="ECO:0000256" key="2">
    <source>
        <dbReference type="ARBA" id="ARBA00005594"/>
    </source>
</evidence>
<comment type="similarity">
    <text evidence="2 12">Belongs to the class-I aminoacyl-tRNA synthetase family.</text>
</comment>
<dbReference type="RefSeq" id="XP_014657072.1">
    <property type="nucleotide sequence ID" value="XM_014801586.1"/>
</dbReference>
<dbReference type="InterPro" id="IPR002306">
    <property type="entry name" value="Trp-tRNA-ligase"/>
</dbReference>
<comment type="subcellular location">
    <subcellularLocation>
        <location evidence="1">Mitochondrion matrix</location>
    </subcellularLocation>
</comment>
<dbReference type="InterPro" id="IPR002305">
    <property type="entry name" value="aa-tRNA-synth_Ic"/>
</dbReference>
<evidence type="ECO:0000256" key="4">
    <source>
        <dbReference type="ARBA" id="ARBA00022598"/>
    </source>
</evidence>
<dbReference type="PANTHER" id="PTHR43766:SF1">
    <property type="entry name" value="TRYPTOPHAN--TRNA LIGASE, MITOCHONDRIAL"/>
    <property type="match status" value="1"/>
</dbReference>
<dbReference type="HOGENOM" id="CLU_029244_1_3_1"/>
<dbReference type="EMBL" id="DF830073">
    <property type="protein sequence ID" value="GAK64729.1"/>
    <property type="molecule type" value="Genomic_DNA"/>
</dbReference>
<evidence type="ECO:0000256" key="5">
    <source>
        <dbReference type="ARBA" id="ARBA00022741"/>
    </source>
</evidence>
<dbReference type="NCBIfam" id="TIGR00233">
    <property type="entry name" value="trpS"/>
    <property type="match status" value="1"/>
</dbReference>
<dbReference type="Pfam" id="PF00579">
    <property type="entry name" value="tRNA-synt_1b"/>
    <property type="match status" value="1"/>
</dbReference>
<name>A0A081CDI3_PSEA2</name>
<dbReference type="AlphaFoldDB" id="A0A081CDI3"/>
<accession>A0A081CDI3</accession>
<dbReference type="PRINTS" id="PR01039">
    <property type="entry name" value="TRNASYNTHTRP"/>
</dbReference>
<reference evidence="14" key="1">
    <citation type="journal article" date="2014" name="Genome Announc.">
        <title>Draft Genome Sequence of the Yeast Pseudozyma antarctica Type Strain JCM10317, a Producer of the Glycolipid Biosurfactants, Mannosylerythritol Lipids.</title>
        <authorList>
            <person name="Saika A."/>
            <person name="Koike H."/>
            <person name="Hori T."/>
            <person name="Fukuoka T."/>
            <person name="Sato S."/>
            <person name="Habe H."/>
            <person name="Kitamoto D."/>
            <person name="Morita T."/>
        </authorList>
    </citation>
    <scope>NUCLEOTIDE SEQUENCE [LARGE SCALE GENOMIC DNA]</scope>
    <source>
        <strain evidence="14">JCM 10317</strain>
    </source>
</reference>
<dbReference type="FunFam" id="3.40.50.620:FF:000082">
    <property type="entry name" value="MSW1p Mitochondrial tryptophanyl-tRNA synthetase"/>
    <property type="match status" value="1"/>
</dbReference>
<dbReference type="InterPro" id="IPR001412">
    <property type="entry name" value="aa-tRNA-synth_I_CS"/>
</dbReference>
<evidence type="ECO:0000256" key="8">
    <source>
        <dbReference type="ARBA" id="ARBA00023146"/>
    </source>
</evidence>
<dbReference type="InterPro" id="IPR024109">
    <property type="entry name" value="Trp-tRNA-ligase_bac-type"/>
</dbReference>
<dbReference type="InterPro" id="IPR014729">
    <property type="entry name" value="Rossmann-like_a/b/a_fold"/>
</dbReference>
<evidence type="ECO:0000256" key="11">
    <source>
        <dbReference type="ARBA" id="ARBA00069760"/>
    </source>
</evidence>
<dbReference type="HAMAP" id="MF_00140_B">
    <property type="entry name" value="Trp_tRNA_synth_B"/>
    <property type="match status" value="1"/>
</dbReference>
<proteinExistence type="inferred from homology"/>
<dbReference type="PANTHER" id="PTHR43766">
    <property type="entry name" value="TRYPTOPHAN--TRNA LIGASE, MITOCHONDRIAL"/>
    <property type="match status" value="1"/>
</dbReference>
<evidence type="ECO:0000256" key="3">
    <source>
        <dbReference type="ARBA" id="ARBA00013161"/>
    </source>
</evidence>
<evidence type="ECO:0000313" key="13">
    <source>
        <dbReference type="EMBL" id="GAK64729.1"/>
    </source>
</evidence>
<dbReference type="PROSITE" id="PS00178">
    <property type="entry name" value="AA_TRNA_LIGASE_I"/>
    <property type="match status" value="1"/>
</dbReference>
<evidence type="ECO:0000256" key="7">
    <source>
        <dbReference type="ARBA" id="ARBA00022917"/>
    </source>
</evidence>
<gene>
    <name evidence="13" type="ORF">PAN0_006c2944</name>
</gene>
<dbReference type="SUPFAM" id="SSF52374">
    <property type="entry name" value="Nucleotidylyl transferase"/>
    <property type="match status" value="1"/>
</dbReference>
<evidence type="ECO:0000256" key="1">
    <source>
        <dbReference type="ARBA" id="ARBA00004305"/>
    </source>
</evidence>
<dbReference type="EC" id="6.1.1.2" evidence="3"/>
<evidence type="ECO:0000313" key="14">
    <source>
        <dbReference type="Proteomes" id="UP000053758"/>
    </source>
</evidence>
<dbReference type="Gene3D" id="3.40.50.620">
    <property type="entry name" value="HUPs"/>
    <property type="match status" value="1"/>
</dbReference>
<keyword evidence="5 12" id="KW-0547">Nucleotide-binding</keyword>
<dbReference type="OrthoDB" id="15808at2759"/>
<dbReference type="GO" id="GO:0070183">
    <property type="term" value="P:mitochondrial tryptophanyl-tRNA aminoacylation"/>
    <property type="evidence" value="ECO:0007669"/>
    <property type="project" value="TreeGrafter"/>
</dbReference>
<keyword evidence="8 12" id="KW-0030">Aminoacyl-tRNA synthetase</keyword>
<dbReference type="GO" id="GO:0005759">
    <property type="term" value="C:mitochondrial matrix"/>
    <property type="evidence" value="ECO:0007669"/>
    <property type="project" value="UniProtKB-SubCell"/>
</dbReference>
<dbReference type="CDD" id="cd00806">
    <property type="entry name" value="TrpRS_core"/>
    <property type="match status" value="1"/>
</dbReference>
<dbReference type="Gene3D" id="1.10.240.10">
    <property type="entry name" value="Tyrosyl-Transfer RNA Synthetase"/>
    <property type="match status" value="1"/>
</dbReference>
<keyword evidence="4 12" id="KW-0436">Ligase</keyword>
<dbReference type="Proteomes" id="UP000053758">
    <property type="component" value="Unassembled WGS sequence"/>
</dbReference>
<dbReference type="FunFam" id="1.10.240.10:FF:000002">
    <property type="entry name" value="Tryptophan--tRNA ligase"/>
    <property type="match status" value="1"/>
</dbReference>
<organism evidence="13 14">
    <name type="scientific">Pseudozyma antarctica</name>
    <name type="common">Yeast</name>
    <name type="synonym">Candida antarctica</name>
    <dbReference type="NCBI Taxonomy" id="84753"/>
    <lineage>
        <taxon>Eukaryota</taxon>
        <taxon>Fungi</taxon>
        <taxon>Dikarya</taxon>
        <taxon>Basidiomycota</taxon>
        <taxon>Ustilaginomycotina</taxon>
        <taxon>Ustilaginomycetes</taxon>
        <taxon>Ustilaginales</taxon>
        <taxon>Ustilaginaceae</taxon>
        <taxon>Moesziomyces</taxon>
    </lineage>
</organism>
<dbReference type="GO" id="GO:0004830">
    <property type="term" value="F:tryptophan-tRNA ligase activity"/>
    <property type="evidence" value="ECO:0007669"/>
    <property type="project" value="UniProtKB-EC"/>
</dbReference>
<evidence type="ECO:0000256" key="9">
    <source>
        <dbReference type="ARBA" id="ARBA00030268"/>
    </source>
</evidence>
<sequence length="407" mass="44710">MVSALRSASIAVRGASTSRVAGPRALSTASTAPASTSQASSSAASTSRPRVIFSGIQPTGIPHLGNYLGALRNWVDLQNASRDTSDELYFSIVGYHAITMPQNPSRLRTERSEMMATLLAIGLDPQRCTIFHQDHVAEHTELAWILNCLASFGKLHRMTTWKAKLATARNVSDSTDVDDKDLSLGLFAYPVLQAADILLYKATHVPVGEDQIQHLELSRDLADVYNRRFKRTFPLPAHIITPTKRVLSLRDPTSKMSKSAPDANSRILLTDTPEEVRRKVRKAVTDAEVKLSYQPDQRPGVSNLLAILAALKSQTAPGTVEMENAGPEEWAERLNQEISESGASLGQHLKATLTDAVVETLRPIQAELERLRKDPGYLTEMEQLGKQKAQTVARRTMSQVRKSIGLE</sequence>
<dbReference type="GO" id="GO:0005524">
    <property type="term" value="F:ATP binding"/>
    <property type="evidence" value="ECO:0007669"/>
    <property type="project" value="UniProtKB-KW"/>
</dbReference>
<keyword evidence="14" id="KW-1185">Reference proteome</keyword>
<keyword evidence="6 12" id="KW-0067">ATP-binding</keyword>
<evidence type="ECO:0000256" key="10">
    <source>
        <dbReference type="ARBA" id="ARBA00049929"/>
    </source>
</evidence>
<dbReference type="InterPro" id="IPR050203">
    <property type="entry name" value="Trp-tRNA_synthetase"/>
</dbReference>